<dbReference type="AlphaFoldDB" id="A0A2H1JJF3"/>
<name>A0A2H1JJF3_BREAU</name>
<sequence>MALGSVGFEAVCLPDSAVRIAEQDACTDQMSADRSVVEPKPRTHPCQRFALVIPSNHLKHLIGRRSLAPDRDPALPETGSEALTAHTEVIGDQSQGGPGLVSALSVVQHRLRQPGDRLRLPTHPQRGIHR</sequence>
<protein>
    <submittedName>
        <fullName evidence="1">Uncharacterized protein</fullName>
    </submittedName>
</protein>
<accession>A0A2H1JJF3</accession>
<reference evidence="1 2" key="1">
    <citation type="submission" date="2017-03" db="EMBL/GenBank/DDBJ databases">
        <authorList>
            <person name="Afonso C.L."/>
            <person name="Miller P.J."/>
            <person name="Scott M.A."/>
            <person name="Spackman E."/>
            <person name="Goraichik I."/>
            <person name="Dimitrov K.M."/>
            <person name="Suarez D.L."/>
            <person name="Swayne D.E."/>
        </authorList>
    </citation>
    <scope>NUCLEOTIDE SEQUENCE [LARGE SCALE GENOMIC DNA]</scope>
    <source>
        <strain evidence="2">8(6)</strain>
    </source>
</reference>
<proteinExistence type="predicted"/>
<organism evidence="1 2">
    <name type="scientific">Brevibacterium aurantiacum</name>
    <dbReference type="NCBI Taxonomy" id="273384"/>
    <lineage>
        <taxon>Bacteria</taxon>
        <taxon>Bacillati</taxon>
        <taxon>Actinomycetota</taxon>
        <taxon>Actinomycetes</taxon>
        <taxon>Micrococcales</taxon>
        <taxon>Brevibacteriaceae</taxon>
        <taxon>Brevibacterium</taxon>
    </lineage>
</organism>
<evidence type="ECO:0000313" key="2">
    <source>
        <dbReference type="Proteomes" id="UP000234300"/>
    </source>
</evidence>
<dbReference type="Proteomes" id="UP000234300">
    <property type="component" value="Unassembled WGS sequence"/>
</dbReference>
<gene>
    <name evidence="1" type="ORF">BAURA86_01766</name>
</gene>
<dbReference type="EMBL" id="FXZI01000005">
    <property type="protein sequence ID" value="SMX87655.1"/>
    <property type="molecule type" value="Genomic_DNA"/>
</dbReference>
<evidence type="ECO:0000313" key="1">
    <source>
        <dbReference type="EMBL" id="SMX87655.1"/>
    </source>
</evidence>